<keyword evidence="1" id="KW-0812">Transmembrane</keyword>
<dbReference type="EMBL" id="APML01000082">
    <property type="protein sequence ID" value="ENH95678.1"/>
    <property type="molecule type" value="Genomic_DNA"/>
</dbReference>
<gene>
    <name evidence="2" type="ORF">J416_14887</name>
</gene>
<dbReference type="PATRIC" id="fig|1308866.3.peg.2994"/>
<organism evidence="2 3">
    <name type="scientific">Gracilibacillus halophilus YIM-C55.5</name>
    <dbReference type="NCBI Taxonomy" id="1308866"/>
    <lineage>
        <taxon>Bacteria</taxon>
        <taxon>Bacillati</taxon>
        <taxon>Bacillota</taxon>
        <taxon>Bacilli</taxon>
        <taxon>Bacillales</taxon>
        <taxon>Bacillaceae</taxon>
        <taxon>Gracilibacillus</taxon>
    </lineage>
</organism>
<proteinExistence type="predicted"/>
<keyword evidence="1" id="KW-0472">Membrane</keyword>
<name>N4W645_9BACI</name>
<evidence type="ECO:0000313" key="3">
    <source>
        <dbReference type="Proteomes" id="UP000012283"/>
    </source>
</evidence>
<keyword evidence="1" id="KW-1133">Transmembrane helix</keyword>
<dbReference type="AlphaFoldDB" id="N4W645"/>
<evidence type="ECO:0000256" key="1">
    <source>
        <dbReference type="SAM" id="Phobius"/>
    </source>
</evidence>
<accession>N4W645</accession>
<comment type="caution">
    <text evidence="2">The sequence shown here is derived from an EMBL/GenBank/DDBJ whole genome shotgun (WGS) entry which is preliminary data.</text>
</comment>
<evidence type="ECO:0000313" key="2">
    <source>
        <dbReference type="EMBL" id="ENH95678.1"/>
    </source>
</evidence>
<feature type="transmembrane region" description="Helical" evidence="1">
    <location>
        <begin position="40"/>
        <end position="59"/>
    </location>
</feature>
<sequence>MFLLLQLLLIIYLFIFTIYSWFEYRRDMRKVEAEEEIRNVFVRFLFAIIALVLSILVFIF</sequence>
<feature type="transmembrane region" description="Helical" evidence="1">
    <location>
        <begin position="6"/>
        <end position="24"/>
    </location>
</feature>
<reference evidence="2 3" key="1">
    <citation type="submission" date="2013-03" db="EMBL/GenBank/DDBJ databases">
        <title>Draft genome sequence of Gracibacillus halophilus YIM-C55.5, a moderately halophilic and thermophilic organism from the Xiaochaidamu salt lake.</title>
        <authorList>
            <person name="Sugumar T."/>
            <person name="Polireddy D.R."/>
            <person name="Antony A."/>
            <person name="Madhava Y.R."/>
            <person name="Sivakumar N."/>
        </authorList>
    </citation>
    <scope>NUCLEOTIDE SEQUENCE [LARGE SCALE GENOMIC DNA]</scope>
    <source>
        <strain evidence="2 3">YIM-C55.5</strain>
    </source>
</reference>
<protein>
    <submittedName>
        <fullName evidence="2">Uncharacterized protein</fullName>
    </submittedName>
</protein>
<keyword evidence="3" id="KW-1185">Reference proteome</keyword>
<dbReference type="Proteomes" id="UP000012283">
    <property type="component" value="Unassembled WGS sequence"/>
</dbReference>